<proteinExistence type="predicted"/>
<sequence length="107" mass="12120">MRYGIIEINQANLDHHHLYLSSIYELFPADSIGGGSDAEQAPQLLEVHSGIGDPVATDIAGDKKIFRRRAWVREFFAVHQLKPGDKVVVERTGPYRFHVYPLRSGEF</sequence>
<comment type="caution">
    <text evidence="1">The sequence shown here is derived from an EMBL/GenBank/DDBJ whole genome shotgun (WGS) entry which is preliminary data.</text>
</comment>
<accession>A0A5R9QBI8</accession>
<protein>
    <submittedName>
        <fullName evidence="1">Uncharacterized protein</fullName>
    </submittedName>
</protein>
<dbReference type="EMBL" id="QLAG01000023">
    <property type="protein sequence ID" value="TLX62340.1"/>
    <property type="molecule type" value="Genomic_DNA"/>
</dbReference>
<keyword evidence="2" id="KW-1185">Reference proteome</keyword>
<dbReference type="AlphaFoldDB" id="A0A5R9QBI8"/>
<evidence type="ECO:0000313" key="1">
    <source>
        <dbReference type="EMBL" id="TLX62340.1"/>
    </source>
</evidence>
<dbReference type="Proteomes" id="UP000306753">
    <property type="component" value="Unassembled WGS sequence"/>
</dbReference>
<evidence type="ECO:0000313" key="2">
    <source>
        <dbReference type="Proteomes" id="UP000306753"/>
    </source>
</evidence>
<dbReference type="RefSeq" id="WP_138412349.1">
    <property type="nucleotide sequence ID" value="NZ_QLAG01000023.1"/>
</dbReference>
<gene>
    <name evidence="1" type="ORF">DN820_16805</name>
</gene>
<organism evidence="1 2">
    <name type="scientific">Stutzerimonas nosocomialis</name>
    <dbReference type="NCBI Taxonomy" id="1056496"/>
    <lineage>
        <taxon>Bacteria</taxon>
        <taxon>Pseudomonadati</taxon>
        <taxon>Pseudomonadota</taxon>
        <taxon>Gammaproteobacteria</taxon>
        <taxon>Pseudomonadales</taxon>
        <taxon>Pseudomonadaceae</taxon>
        <taxon>Stutzerimonas</taxon>
    </lineage>
</organism>
<reference evidence="1 2" key="1">
    <citation type="journal article" date="2017" name="Eur. J. Clin. Microbiol. Infect. Dis.">
        <title>Uncommonly isolated clinical Pseudomonas: identification and phylogenetic assignation.</title>
        <authorList>
            <person name="Mulet M."/>
            <person name="Gomila M."/>
            <person name="Ramirez A."/>
            <person name="Cardew S."/>
            <person name="Moore E.R."/>
            <person name="Lalucat J."/>
            <person name="Garcia-Valdes E."/>
        </authorList>
    </citation>
    <scope>NUCLEOTIDE SEQUENCE [LARGE SCALE GENOMIC DNA]</scope>
    <source>
        <strain evidence="1 2">SD129</strain>
    </source>
</reference>
<name>A0A5R9QBI8_9GAMM</name>